<dbReference type="RefSeq" id="WP_012900175.1">
    <property type="nucleotide sequence ID" value="NC_013665.1"/>
</dbReference>
<dbReference type="InParanoid" id="D1YYH4"/>
<dbReference type="AlphaFoldDB" id="D1YYH4"/>
<dbReference type="OrthoDB" id="147738at2157"/>
<gene>
    <name evidence="1" type="ordered locus">MCP_1424</name>
</gene>
<dbReference type="SUPFAM" id="SSF46785">
    <property type="entry name" value="Winged helix' DNA-binding domain"/>
    <property type="match status" value="1"/>
</dbReference>
<evidence type="ECO:0008006" key="3">
    <source>
        <dbReference type="Google" id="ProtNLM"/>
    </source>
</evidence>
<dbReference type="eggNOG" id="arCOG01059">
    <property type="taxonomic scope" value="Archaea"/>
</dbReference>
<dbReference type="GeneID" id="8681381"/>
<evidence type="ECO:0000313" key="2">
    <source>
        <dbReference type="Proteomes" id="UP000001882"/>
    </source>
</evidence>
<keyword evidence="2" id="KW-1185">Reference proteome</keyword>
<name>D1YYH4_METPS</name>
<reference evidence="1 2" key="1">
    <citation type="journal article" date="2007" name="Appl. Environ. Microbiol.">
        <title>Isolation of key methanogens for global methane emission from rice paddy fields: a novel isolate affiliated with the clone cluster rice cluster I.</title>
        <authorList>
            <person name="Sakai S."/>
            <person name="Imachi H."/>
            <person name="Sekiguchi Y."/>
            <person name="Ohashi A."/>
            <person name="Harada H."/>
            <person name="Kamagata Y."/>
        </authorList>
    </citation>
    <scope>NUCLEOTIDE SEQUENCE [LARGE SCALE GENOMIC DNA]</scope>
    <source>
        <strain evidence="2">DSM 17711 / JCM 13418 / NBRC 101707 / SANAE</strain>
    </source>
</reference>
<proteinExistence type="predicted"/>
<reference evidence="2" key="3">
    <citation type="journal article" date="2011" name="PLoS ONE">
        <title>Genome sequence of a mesophilic hydrogenotrophic methanogen Methanocella paludicola, the first cultivated representative of the order Methanocellales.</title>
        <authorList>
            <person name="Sakai S."/>
            <person name="Takaki Y."/>
            <person name="Shimamura S."/>
            <person name="Sekine M."/>
            <person name="Tajima T."/>
            <person name="Kosugi H."/>
            <person name="Ichikawa N."/>
            <person name="Tasumi E."/>
            <person name="Hiraki A.T."/>
            <person name="Shimizu A."/>
            <person name="Kato Y."/>
            <person name="Nishiko R."/>
            <person name="Mori K."/>
            <person name="Fujita N."/>
            <person name="Imachi H."/>
            <person name="Takai K."/>
        </authorList>
    </citation>
    <scope>NUCLEOTIDE SEQUENCE [LARGE SCALE GENOMIC DNA]</scope>
    <source>
        <strain evidence="2">DSM 17711 / JCM 13418 / NBRC 101707 / SANAE</strain>
    </source>
</reference>
<dbReference type="EMBL" id="AP011532">
    <property type="protein sequence ID" value="BAI61496.1"/>
    <property type="molecule type" value="Genomic_DNA"/>
</dbReference>
<dbReference type="KEGG" id="mpd:MCP_1424"/>
<reference evidence="1 2" key="2">
    <citation type="journal article" date="2008" name="Int. J. Syst. Evol. Microbiol.">
        <title>Methanocella paludicola gen. nov., sp. nov., a methane-producing archaeon, the first isolate of the lineage 'Rice Cluster I', and proposal of the new archaeal order Methanocellales ord. nov.</title>
        <authorList>
            <person name="Sakai S."/>
            <person name="Imachi H."/>
            <person name="Hanada S."/>
            <person name="Ohashi A."/>
            <person name="Harada H."/>
            <person name="Kamagata Y."/>
        </authorList>
    </citation>
    <scope>NUCLEOTIDE SEQUENCE [LARGE SCALE GENOMIC DNA]</scope>
    <source>
        <strain evidence="2">DSM 17711 / JCM 13418 / NBRC 101707 / SANAE</strain>
    </source>
</reference>
<sequence length="180" mass="20474">MPKDAKDLKQMFLQKKPCQILLAAYRLDKPYISVLMKEADTTFAHTTNILSDMESYGLIVMASEGRMKYVKLTGTGKELARSLKSVEGLLDGKVVLKKLSNLEKSIDRLETNIKSEIKDEKSERARAKRFYEISGRWTALGEEAARYNSASIALALSRTKERLDYLETKIRPHETIPQDT</sequence>
<dbReference type="InterPro" id="IPR036388">
    <property type="entry name" value="WH-like_DNA-bd_sf"/>
</dbReference>
<dbReference type="Proteomes" id="UP000001882">
    <property type="component" value="Chromosome"/>
</dbReference>
<organism evidence="1 2">
    <name type="scientific">Methanocella paludicola (strain DSM 17711 / JCM 13418 / NBRC 101707 / SANAE)</name>
    <dbReference type="NCBI Taxonomy" id="304371"/>
    <lineage>
        <taxon>Archaea</taxon>
        <taxon>Methanobacteriati</taxon>
        <taxon>Methanobacteriota</taxon>
        <taxon>Stenosarchaea group</taxon>
        <taxon>Methanomicrobia</taxon>
        <taxon>Methanocellales</taxon>
        <taxon>Methanocellaceae</taxon>
        <taxon>Methanocella</taxon>
    </lineage>
</organism>
<dbReference type="Gene3D" id="1.10.10.10">
    <property type="entry name" value="Winged helix-like DNA-binding domain superfamily/Winged helix DNA-binding domain"/>
    <property type="match status" value="1"/>
</dbReference>
<accession>D1YYH4</accession>
<protein>
    <recommendedName>
        <fullName evidence="3">HTH marR-type domain-containing protein</fullName>
    </recommendedName>
</protein>
<dbReference type="InterPro" id="IPR036390">
    <property type="entry name" value="WH_DNA-bd_sf"/>
</dbReference>
<evidence type="ECO:0000313" key="1">
    <source>
        <dbReference type="EMBL" id="BAI61496.1"/>
    </source>
</evidence>
<dbReference type="STRING" id="304371.MCP_1424"/>